<keyword evidence="1" id="KW-1133">Transmembrane helix</keyword>
<keyword evidence="1" id="KW-0472">Membrane</keyword>
<sequence>MTGPFATIFTAFPGGERVQNPGGGKTRNFKNPCFVKGTWWAGSAIFAVLPGRAWAFFSPWFHPGSTHRKQKFEQKIFCAV</sequence>
<organism evidence="2">
    <name type="scientific">uncultured Cytophagales bacterium</name>
    <dbReference type="NCBI Taxonomy" id="158755"/>
    <lineage>
        <taxon>Bacteria</taxon>
        <taxon>Pseudomonadati</taxon>
        <taxon>Bacteroidota</taxon>
        <taxon>Sphingobacteriia</taxon>
        <taxon>Sphingobacteriales</taxon>
        <taxon>environmental samples</taxon>
    </lineage>
</organism>
<keyword evidence="1" id="KW-0812">Transmembrane</keyword>
<evidence type="ECO:0000256" key="1">
    <source>
        <dbReference type="SAM" id="Phobius"/>
    </source>
</evidence>
<accession>A0A6J4KW16</accession>
<dbReference type="AlphaFoldDB" id="A0A6J4KW16"/>
<proteinExistence type="predicted"/>
<dbReference type="EMBL" id="CADCTQ010000545">
    <property type="protein sequence ID" value="CAA9315625.1"/>
    <property type="molecule type" value="Genomic_DNA"/>
</dbReference>
<feature type="transmembrane region" description="Helical" evidence="1">
    <location>
        <begin position="39"/>
        <end position="61"/>
    </location>
</feature>
<protein>
    <submittedName>
        <fullName evidence="2">Uncharacterized protein</fullName>
    </submittedName>
</protein>
<evidence type="ECO:0000313" key="2">
    <source>
        <dbReference type="EMBL" id="CAA9315625.1"/>
    </source>
</evidence>
<gene>
    <name evidence="2" type="ORF">AVDCRST_MAG56-6605</name>
</gene>
<reference evidence="2" key="1">
    <citation type="submission" date="2020-02" db="EMBL/GenBank/DDBJ databases">
        <authorList>
            <person name="Meier V. D."/>
        </authorList>
    </citation>
    <scope>NUCLEOTIDE SEQUENCE</scope>
    <source>
        <strain evidence="2">AVDCRST_MAG56</strain>
    </source>
</reference>
<name>A0A6J4KW16_9SPHI</name>